<organism evidence="13 14">
    <name type="scientific">Viridibacterium curvum</name>
    <dbReference type="NCBI Taxonomy" id="1101404"/>
    <lineage>
        <taxon>Bacteria</taxon>
        <taxon>Pseudomonadati</taxon>
        <taxon>Pseudomonadota</taxon>
        <taxon>Betaproteobacteria</taxon>
        <taxon>Rhodocyclales</taxon>
        <taxon>Rhodocyclaceae</taxon>
        <taxon>Viridibacterium</taxon>
    </lineage>
</organism>
<name>A0ABP9QPT1_9RHOO</name>
<gene>
    <name evidence="13" type="ORF">GCM10025770_20720</name>
</gene>
<evidence type="ECO:0000313" key="14">
    <source>
        <dbReference type="Proteomes" id="UP001500547"/>
    </source>
</evidence>
<evidence type="ECO:0000256" key="11">
    <source>
        <dbReference type="SAM" id="Phobius"/>
    </source>
</evidence>
<evidence type="ECO:0000256" key="2">
    <source>
        <dbReference type="ARBA" id="ARBA00005551"/>
    </source>
</evidence>
<feature type="transmembrane region" description="Helical" evidence="11">
    <location>
        <begin position="350"/>
        <end position="370"/>
    </location>
</feature>
<dbReference type="Proteomes" id="UP001500547">
    <property type="component" value="Unassembled WGS sequence"/>
</dbReference>
<dbReference type="InterPro" id="IPR003148">
    <property type="entry name" value="RCK_N"/>
</dbReference>
<accession>A0ABP9QPT1</accession>
<keyword evidence="10 11" id="KW-0472">Membrane</keyword>
<dbReference type="Gene3D" id="3.40.50.720">
    <property type="entry name" value="NAD(P)-binding Rossmann-like Domain"/>
    <property type="match status" value="1"/>
</dbReference>
<feature type="domain" description="RCK N-terminal" evidence="12">
    <location>
        <begin position="395"/>
        <end position="513"/>
    </location>
</feature>
<evidence type="ECO:0000256" key="4">
    <source>
        <dbReference type="ARBA" id="ARBA00022449"/>
    </source>
</evidence>
<feature type="transmembrane region" description="Helical" evidence="11">
    <location>
        <begin position="289"/>
        <end position="309"/>
    </location>
</feature>
<keyword evidence="5" id="KW-0633">Potassium transport</keyword>
<dbReference type="InterPro" id="IPR038770">
    <property type="entry name" value="Na+/solute_symporter_sf"/>
</dbReference>
<proteinExistence type="inferred from homology"/>
<dbReference type="Pfam" id="PF00999">
    <property type="entry name" value="Na_H_Exchanger"/>
    <property type="match status" value="1"/>
</dbReference>
<reference evidence="14" key="1">
    <citation type="journal article" date="2019" name="Int. J. Syst. Evol. Microbiol.">
        <title>The Global Catalogue of Microorganisms (GCM) 10K type strain sequencing project: providing services to taxonomists for standard genome sequencing and annotation.</title>
        <authorList>
            <consortium name="The Broad Institute Genomics Platform"/>
            <consortium name="The Broad Institute Genome Sequencing Center for Infectious Disease"/>
            <person name="Wu L."/>
            <person name="Ma J."/>
        </authorList>
    </citation>
    <scope>NUCLEOTIDE SEQUENCE [LARGE SCALE GENOMIC DNA]</scope>
    <source>
        <strain evidence="14">JCM 18715</strain>
    </source>
</reference>
<dbReference type="NCBIfam" id="TIGR00932">
    <property type="entry name" value="2a37"/>
    <property type="match status" value="1"/>
</dbReference>
<feature type="transmembrane region" description="Helical" evidence="11">
    <location>
        <begin position="110"/>
        <end position="131"/>
    </location>
</feature>
<feature type="transmembrane region" description="Helical" evidence="11">
    <location>
        <begin position="217"/>
        <end position="244"/>
    </location>
</feature>
<comment type="subcellular location">
    <subcellularLocation>
        <location evidence="1">Membrane</location>
        <topology evidence="1">Multi-pass membrane protein</topology>
    </subcellularLocation>
</comment>
<keyword evidence="7" id="KW-0630">Potassium</keyword>
<dbReference type="PROSITE" id="PS51201">
    <property type="entry name" value="RCK_N"/>
    <property type="match status" value="1"/>
</dbReference>
<dbReference type="EMBL" id="BAABLD010000008">
    <property type="protein sequence ID" value="GAA5165348.1"/>
    <property type="molecule type" value="Genomic_DNA"/>
</dbReference>
<protein>
    <submittedName>
        <fullName evidence="13">Monovalent cation:proton antiporter-2 (CPA2) family protein</fullName>
    </submittedName>
</protein>
<keyword evidence="9" id="KW-0406">Ion transport</keyword>
<dbReference type="InterPro" id="IPR004771">
    <property type="entry name" value="K/H_exchanger"/>
</dbReference>
<evidence type="ECO:0000313" key="13">
    <source>
        <dbReference type="EMBL" id="GAA5165348.1"/>
    </source>
</evidence>
<dbReference type="Pfam" id="PF02254">
    <property type="entry name" value="TrkA_N"/>
    <property type="match status" value="1"/>
</dbReference>
<keyword evidence="8 11" id="KW-1133">Transmembrane helix</keyword>
<dbReference type="RefSeq" id="WP_345532865.1">
    <property type="nucleotide sequence ID" value="NZ_BAABLD010000008.1"/>
</dbReference>
<keyword evidence="14" id="KW-1185">Reference proteome</keyword>
<feature type="transmembrane region" description="Helical" evidence="11">
    <location>
        <begin position="178"/>
        <end position="196"/>
    </location>
</feature>
<keyword evidence="3" id="KW-0813">Transport</keyword>
<feature type="transmembrane region" description="Helical" evidence="11">
    <location>
        <begin position="82"/>
        <end position="104"/>
    </location>
</feature>
<evidence type="ECO:0000256" key="9">
    <source>
        <dbReference type="ARBA" id="ARBA00023065"/>
    </source>
</evidence>
<sequence>MLSQTAIFLAAAVLMVPIARKLGLGAVLGYLAAGVLIGPFGLRLIDDVEAILHFAEFGVVLFLFVIGLELQPSRLWVLRRQVFGLGSAQVLLTALAVGGLAVALGIGWRAATLIGLALAMSSTALVLQSLAERNELAARHGRHAFAILLFQDLAVIPLLALLPILAGGGGMEVDWLDIAKAVGIIAAVIFGGRHLLRPAFKWIATLGSRETFTAAALLVVIGTTLLMEVAGLTASLGAFLAGVLLADSEYRHELEADIEPFKGLLLGLFFIAVGMSANLGLLATDALPLMGLVLGLMVIKFAVLYGIGAATQCAPSSSRKLAIALSQGGEFAFVLFQLGRQHGLLAEAQADWLVVAVTLSMLLAPLSFLLEARVLAPKLDVQKDEREFDAVEEPDRAVLIAGFGRFGQIIARLLALKKIPFNVLDASASHVDYVRQFGSKAYYGDASRLDVLHAAGIAHARLFVLAIDDVEASIKTAELVRRHYPDLPIYARARNRFHAYKLMDLGVKLLVRETFHSSLFMAGAVLRGLQVPETDIAADLARFTEADEANLLRQHAVYRDEAALVQTTKQASEELRALFEQDAAANRAAGSTGQTL</sequence>
<comment type="similarity">
    <text evidence="2">Belongs to the monovalent cation:proton antiporter 2 (CPA2) transporter (TC 2.A.37) family.</text>
</comment>
<dbReference type="InterPro" id="IPR006153">
    <property type="entry name" value="Cation/H_exchanger_TM"/>
</dbReference>
<feature type="transmembrane region" description="Helical" evidence="11">
    <location>
        <begin position="50"/>
        <end position="70"/>
    </location>
</feature>
<evidence type="ECO:0000256" key="6">
    <source>
        <dbReference type="ARBA" id="ARBA00022692"/>
    </source>
</evidence>
<evidence type="ECO:0000256" key="3">
    <source>
        <dbReference type="ARBA" id="ARBA00022448"/>
    </source>
</evidence>
<keyword evidence="6 11" id="KW-0812">Transmembrane</keyword>
<evidence type="ECO:0000256" key="8">
    <source>
        <dbReference type="ARBA" id="ARBA00022989"/>
    </source>
</evidence>
<feature type="transmembrane region" description="Helical" evidence="11">
    <location>
        <begin position="264"/>
        <end position="282"/>
    </location>
</feature>
<comment type="caution">
    <text evidence="13">The sequence shown here is derived from an EMBL/GenBank/DDBJ whole genome shotgun (WGS) entry which is preliminary data.</text>
</comment>
<evidence type="ECO:0000256" key="10">
    <source>
        <dbReference type="ARBA" id="ARBA00023136"/>
    </source>
</evidence>
<evidence type="ECO:0000256" key="1">
    <source>
        <dbReference type="ARBA" id="ARBA00004141"/>
    </source>
</evidence>
<evidence type="ECO:0000256" key="7">
    <source>
        <dbReference type="ARBA" id="ARBA00022958"/>
    </source>
</evidence>
<evidence type="ECO:0000259" key="12">
    <source>
        <dbReference type="PROSITE" id="PS51201"/>
    </source>
</evidence>
<keyword evidence="4" id="KW-0050">Antiport</keyword>
<dbReference type="SUPFAM" id="SSF51735">
    <property type="entry name" value="NAD(P)-binding Rossmann-fold domains"/>
    <property type="match status" value="1"/>
</dbReference>
<dbReference type="InterPro" id="IPR036291">
    <property type="entry name" value="NAD(P)-bd_dom_sf"/>
</dbReference>
<feature type="transmembrane region" description="Helical" evidence="11">
    <location>
        <begin position="143"/>
        <end position="166"/>
    </location>
</feature>
<evidence type="ECO:0000256" key="5">
    <source>
        <dbReference type="ARBA" id="ARBA00022538"/>
    </source>
</evidence>
<dbReference type="Gene3D" id="1.20.1530.20">
    <property type="match status" value="1"/>
</dbReference>
<dbReference type="PANTHER" id="PTHR46157">
    <property type="entry name" value="K(+) EFFLUX ANTIPORTER 3, CHLOROPLASTIC"/>
    <property type="match status" value="1"/>
</dbReference>
<dbReference type="PANTHER" id="PTHR46157:SF4">
    <property type="entry name" value="K(+) EFFLUX ANTIPORTER 3, CHLOROPLASTIC"/>
    <property type="match status" value="1"/>
</dbReference>